<keyword evidence="2" id="KW-1133">Transmembrane helix</keyword>
<organism evidence="4 5">
    <name type="scientific">Potamilus streckersoni</name>
    <dbReference type="NCBI Taxonomy" id="2493646"/>
    <lineage>
        <taxon>Eukaryota</taxon>
        <taxon>Metazoa</taxon>
        <taxon>Spiralia</taxon>
        <taxon>Lophotrochozoa</taxon>
        <taxon>Mollusca</taxon>
        <taxon>Bivalvia</taxon>
        <taxon>Autobranchia</taxon>
        <taxon>Heteroconchia</taxon>
        <taxon>Palaeoheterodonta</taxon>
        <taxon>Unionida</taxon>
        <taxon>Unionoidea</taxon>
        <taxon>Unionidae</taxon>
        <taxon>Ambleminae</taxon>
        <taxon>Lampsilini</taxon>
        <taxon>Potamilus</taxon>
    </lineage>
</organism>
<reference evidence="4" key="2">
    <citation type="journal article" date="2021" name="Genome Biol. Evol.">
        <title>Developing a high-quality reference genome for a parasitic bivalve with doubly uniparental inheritance (Bivalvia: Unionida).</title>
        <authorList>
            <person name="Smith C.H."/>
        </authorList>
    </citation>
    <scope>NUCLEOTIDE SEQUENCE</scope>
    <source>
        <strain evidence="4">CHS0354</strain>
        <tissue evidence="4">Mantle</tissue>
    </source>
</reference>
<dbReference type="SUPFAM" id="SSF56436">
    <property type="entry name" value="C-type lectin-like"/>
    <property type="match status" value="1"/>
</dbReference>
<evidence type="ECO:0008006" key="6">
    <source>
        <dbReference type="Google" id="ProtNLM"/>
    </source>
</evidence>
<proteinExistence type="predicted"/>
<feature type="region of interest" description="Disordered" evidence="1">
    <location>
        <begin position="441"/>
        <end position="462"/>
    </location>
</feature>
<protein>
    <recommendedName>
        <fullName evidence="6">C-type lectin domain-containing protein</fullName>
    </recommendedName>
</protein>
<evidence type="ECO:0000313" key="4">
    <source>
        <dbReference type="EMBL" id="KAK3584721.1"/>
    </source>
</evidence>
<keyword evidence="5" id="KW-1185">Reference proteome</keyword>
<feature type="transmembrane region" description="Helical" evidence="2">
    <location>
        <begin position="257"/>
        <end position="280"/>
    </location>
</feature>
<feature type="compositionally biased region" description="Polar residues" evidence="1">
    <location>
        <begin position="330"/>
        <end position="344"/>
    </location>
</feature>
<keyword evidence="2" id="KW-0812">Transmembrane</keyword>
<dbReference type="Proteomes" id="UP001195483">
    <property type="component" value="Unassembled WGS sequence"/>
</dbReference>
<feature type="chain" id="PRO_5042024703" description="C-type lectin domain-containing protein" evidence="3">
    <location>
        <begin position="30"/>
        <end position="496"/>
    </location>
</feature>
<feature type="region of interest" description="Disordered" evidence="1">
    <location>
        <begin position="323"/>
        <end position="360"/>
    </location>
</feature>
<feature type="compositionally biased region" description="Basic and acidic residues" evidence="1">
    <location>
        <begin position="345"/>
        <end position="360"/>
    </location>
</feature>
<reference evidence="4" key="1">
    <citation type="journal article" date="2021" name="Genome Biol. Evol.">
        <title>A High-Quality Reference Genome for a Parasitic Bivalve with Doubly Uniparental Inheritance (Bivalvia: Unionida).</title>
        <authorList>
            <person name="Smith C.H."/>
        </authorList>
    </citation>
    <scope>NUCLEOTIDE SEQUENCE</scope>
    <source>
        <strain evidence="4">CHS0354</strain>
    </source>
</reference>
<evidence type="ECO:0000256" key="3">
    <source>
        <dbReference type="SAM" id="SignalP"/>
    </source>
</evidence>
<gene>
    <name evidence="4" type="ORF">CHS0354_036498</name>
</gene>
<dbReference type="EMBL" id="JAEAOA010002134">
    <property type="protein sequence ID" value="KAK3584721.1"/>
    <property type="molecule type" value="Genomic_DNA"/>
</dbReference>
<sequence>MCNLTASQKDMSVLWIIVCVLCCFSLTKCQTFCTIQNTKDWFTAFKTCKMLSGRLPAVNISNNQLQLQDFYVTSNISSPFWIGATYDFLDINVTEPSYGYTYPYTCCDEIQNFGGKHQVICSSCSRYNGVVCANSTSNIFIIERNFLWKEAFFECQKRNLSLPTRDNAQFLEKVTAQVGAFWLDGIKQINFKPDNGIQNRNCLYSKIGIIHEGNCFNNSTATVCIFGNTTPGSEQTCIPSVNTAIPSKTGSLQTTGAVIGGVVGSVVVAIVITIVIVILVRKNRSRMDNNCQKERCVREHIRENPGITNSYFGVGRNASFEKVDRKTTNETETSTDFHTQSQNYTKKEQRSSNHDKTAENTYERVASVLYTVVQKELKSNKAENCGEQVKGSEDNDEEYDKSPYCSKLNQAASSGNDYDKANFKHHANFEYDTTYDTKFKHSDNSEYDSTNDINLKHSDNSEYDTTNDINLKHADNSEYDITKDINISIDDTYDHV</sequence>
<dbReference type="AlphaFoldDB" id="A0AAE0S3K1"/>
<reference evidence="4" key="3">
    <citation type="submission" date="2023-05" db="EMBL/GenBank/DDBJ databases">
        <authorList>
            <person name="Smith C.H."/>
        </authorList>
    </citation>
    <scope>NUCLEOTIDE SEQUENCE</scope>
    <source>
        <strain evidence="4">CHS0354</strain>
        <tissue evidence="4">Mantle</tissue>
    </source>
</reference>
<dbReference type="InterPro" id="IPR016187">
    <property type="entry name" value="CTDL_fold"/>
</dbReference>
<evidence type="ECO:0000256" key="2">
    <source>
        <dbReference type="SAM" id="Phobius"/>
    </source>
</evidence>
<evidence type="ECO:0000313" key="5">
    <source>
        <dbReference type="Proteomes" id="UP001195483"/>
    </source>
</evidence>
<feature type="signal peptide" evidence="3">
    <location>
        <begin position="1"/>
        <end position="29"/>
    </location>
</feature>
<feature type="region of interest" description="Disordered" evidence="1">
    <location>
        <begin position="382"/>
        <end position="401"/>
    </location>
</feature>
<keyword evidence="3" id="KW-0732">Signal</keyword>
<keyword evidence="2" id="KW-0472">Membrane</keyword>
<comment type="caution">
    <text evidence="4">The sequence shown here is derived from an EMBL/GenBank/DDBJ whole genome shotgun (WGS) entry which is preliminary data.</text>
</comment>
<name>A0AAE0S3K1_9BIVA</name>
<accession>A0AAE0S3K1</accession>
<evidence type="ECO:0000256" key="1">
    <source>
        <dbReference type="SAM" id="MobiDB-lite"/>
    </source>
</evidence>